<keyword evidence="2" id="KW-0812">Transmembrane</keyword>
<reference evidence="3 4" key="1">
    <citation type="submission" date="2017-03" db="EMBL/GenBank/DDBJ databases">
        <title>Draft genome sequence of Streptomyces scabrisporus NF3, endophyte isolated from Amphipterygium adstringens.</title>
        <authorList>
            <person name="Vazquez M."/>
            <person name="Ceapa C.D."/>
            <person name="Rodriguez Luna D."/>
            <person name="Sanchez Esquivel S."/>
        </authorList>
    </citation>
    <scope>NUCLEOTIDE SEQUENCE [LARGE SCALE GENOMIC DNA]</scope>
    <source>
        <strain evidence="3 4">NF3</strain>
    </source>
</reference>
<feature type="compositionally biased region" description="Low complexity" evidence="1">
    <location>
        <begin position="196"/>
        <end position="210"/>
    </location>
</feature>
<evidence type="ECO:0008006" key="5">
    <source>
        <dbReference type="Google" id="ProtNLM"/>
    </source>
</evidence>
<dbReference type="AlphaFoldDB" id="A0A1T3NXW3"/>
<dbReference type="STRING" id="159449.B4N89_12570"/>
<keyword evidence="2" id="KW-1133">Transmembrane helix</keyword>
<evidence type="ECO:0000256" key="2">
    <source>
        <dbReference type="SAM" id="Phobius"/>
    </source>
</evidence>
<keyword evidence="4" id="KW-1185">Reference proteome</keyword>
<organism evidence="3 4">
    <name type="scientific">Embleya scabrispora</name>
    <dbReference type="NCBI Taxonomy" id="159449"/>
    <lineage>
        <taxon>Bacteria</taxon>
        <taxon>Bacillati</taxon>
        <taxon>Actinomycetota</taxon>
        <taxon>Actinomycetes</taxon>
        <taxon>Kitasatosporales</taxon>
        <taxon>Streptomycetaceae</taxon>
        <taxon>Embleya</taxon>
    </lineage>
</organism>
<feature type="region of interest" description="Disordered" evidence="1">
    <location>
        <begin position="182"/>
        <end position="228"/>
    </location>
</feature>
<evidence type="ECO:0000256" key="1">
    <source>
        <dbReference type="SAM" id="MobiDB-lite"/>
    </source>
</evidence>
<proteinExistence type="predicted"/>
<dbReference type="Proteomes" id="UP000190037">
    <property type="component" value="Unassembled WGS sequence"/>
</dbReference>
<name>A0A1T3NXW3_9ACTN</name>
<feature type="transmembrane region" description="Helical" evidence="2">
    <location>
        <begin position="6"/>
        <end position="25"/>
    </location>
</feature>
<gene>
    <name evidence="3" type="ORF">B4N89_12570</name>
</gene>
<dbReference type="RefSeq" id="WP_078975947.1">
    <property type="nucleotide sequence ID" value="NZ_MWQN01000001.1"/>
</dbReference>
<accession>A0A1T3NXW3</accession>
<evidence type="ECO:0000313" key="4">
    <source>
        <dbReference type="Proteomes" id="UP000190037"/>
    </source>
</evidence>
<dbReference type="EMBL" id="MWQN01000001">
    <property type="protein sequence ID" value="OPC81668.1"/>
    <property type="molecule type" value="Genomic_DNA"/>
</dbReference>
<evidence type="ECO:0000313" key="3">
    <source>
        <dbReference type="EMBL" id="OPC81668.1"/>
    </source>
</evidence>
<keyword evidence="2" id="KW-0472">Membrane</keyword>
<feature type="compositionally biased region" description="Basic and acidic residues" evidence="1">
    <location>
        <begin position="213"/>
        <end position="228"/>
    </location>
</feature>
<dbReference type="OrthoDB" id="7502542at2"/>
<sequence>MNTAATIVLIVVIVVLLAGAAVLVGRPMMRRKHLQGRFGPEYDKAVEQYGDRRVAERHLADRERKHRDLDLKPLEPAAREQYATEWTNVQERFVDAPGDAVAEADALITRLMHERGYPTGAHDTRIELLSVEHGHTLEHYRKAHEIARLNEAGRAETEDLRQAMIHHRALFDDLLGQTYRPRNSAASRSTHDHRSGTTNPTGTTGTTTTPAEYDARAPRFDTTKPETR</sequence>
<protein>
    <recommendedName>
        <fullName evidence="5">Secreted protein</fullName>
    </recommendedName>
</protein>
<comment type="caution">
    <text evidence="3">The sequence shown here is derived from an EMBL/GenBank/DDBJ whole genome shotgun (WGS) entry which is preliminary data.</text>
</comment>